<proteinExistence type="predicted"/>
<dbReference type="SUPFAM" id="SSF47823">
    <property type="entry name" value="lambda integrase-like, N-terminal domain"/>
    <property type="match status" value="1"/>
</dbReference>
<keyword evidence="1" id="KW-0238">DNA-binding</keyword>
<dbReference type="InterPro" id="IPR010998">
    <property type="entry name" value="Integrase_recombinase_N"/>
</dbReference>
<keyword evidence="3" id="KW-0812">Transmembrane</keyword>
<gene>
    <name evidence="4" type="ORF">NP493_18g07022</name>
</gene>
<feature type="transmembrane region" description="Helical" evidence="3">
    <location>
        <begin position="167"/>
        <end position="191"/>
    </location>
</feature>
<dbReference type="PANTHER" id="PTHR34605">
    <property type="entry name" value="PHAGE_INTEGRASE DOMAIN-CONTAINING PROTEIN"/>
    <property type="match status" value="1"/>
</dbReference>
<name>A0AAD9PDV1_RIDPI</name>
<feature type="region of interest" description="Disordered" evidence="2">
    <location>
        <begin position="1"/>
        <end position="54"/>
    </location>
</feature>
<evidence type="ECO:0000256" key="2">
    <source>
        <dbReference type="SAM" id="MobiDB-lite"/>
    </source>
</evidence>
<reference evidence="4" key="1">
    <citation type="journal article" date="2023" name="Mol. Biol. Evol.">
        <title>Third-Generation Sequencing Reveals the Adaptive Role of the Epigenome in Three Deep-Sea Polychaetes.</title>
        <authorList>
            <person name="Perez M."/>
            <person name="Aroh O."/>
            <person name="Sun Y."/>
            <person name="Lan Y."/>
            <person name="Juniper S.K."/>
            <person name="Young C.R."/>
            <person name="Angers B."/>
            <person name="Qian P.Y."/>
        </authorList>
    </citation>
    <scope>NUCLEOTIDE SEQUENCE</scope>
    <source>
        <strain evidence="4">R07B-5</strain>
    </source>
</reference>
<evidence type="ECO:0000313" key="5">
    <source>
        <dbReference type="Proteomes" id="UP001209878"/>
    </source>
</evidence>
<evidence type="ECO:0000256" key="3">
    <source>
        <dbReference type="SAM" id="Phobius"/>
    </source>
</evidence>
<dbReference type="Gene3D" id="1.10.150.130">
    <property type="match status" value="1"/>
</dbReference>
<dbReference type="Proteomes" id="UP001209878">
    <property type="component" value="Unassembled WGS sequence"/>
</dbReference>
<evidence type="ECO:0000313" key="4">
    <source>
        <dbReference type="EMBL" id="KAK2193034.1"/>
    </source>
</evidence>
<dbReference type="EMBL" id="JAODUO010000018">
    <property type="protein sequence ID" value="KAK2193034.1"/>
    <property type="molecule type" value="Genomic_DNA"/>
</dbReference>
<dbReference type="AlphaFoldDB" id="A0AAD9PDV1"/>
<evidence type="ECO:0000256" key="1">
    <source>
        <dbReference type="ARBA" id="ARBA00023125"/>
    </source>
</evidence>
<dbReference type="PANTHER" id="PTHR34605:SF3">
    <property type="entry name" value="P CELL-TYPE AGGLUTINATION PROTEIN MAP4-LIKE-RELATED"/>
    <property type="match status" value="1"/>
</dbReference>
<keyword evidence="3" id="KW-1133">Transmembrane helix</keyword>
<protein>
    <submittedName>
        <fullName evidence="4">Uncharacterized protein</fullName>
    </submittedName>
</protein>
<feature type="transmembrane region" description="Helical" evidence="3">
    <location>
        <begin position="197"/>
        <end position="215"/>
    </location>
</feature>
<keyword evidence="5" id="KW-1185">Reference proteome</keyword>
<keyword evidence="3" id="KW-0472">Membrane</keyword>
<organism evidence="4 5">
    <name type="scientific">Ridgeia piscesae</name>
    <name type="common">Tubeworm</name>
    <dbReference type="NCBI Taxonomy" id="27915"/>
    <lineage>
        <taxon>Eukaryota</taxon>
        <taxon>Metazoa</taxon>
        <taxon>Spiralia</taxon>
        <taxon>Lophotrochozoa</taxon>
        <taxon>Annelida</taxon>
        <taxon>Polychaeta</taxon>
        <taxon>Sedentaria</taxon>
        <taxon>Canalipalpata</taxon>
        <taxon>Sabellida</taxon>
        <taxon>Siboglinidae</taxon>
        <taxon>Ridgeia</taxon>
    </lineage>
</organism>
<dbReference type="InterPro" id="IPR052925">
    <property type="entry name" value="Phage_Integrase-like_Recomb"/>
</dbReference>
<dbReference type="GO" id="GO:0003677">
    <property type="term" value="F:DNA binding"/>
    <property type="evidence" value="ECO:0007669"/>
    <property type="project" value="UniProtKB-KW"/>
</dbReference>
<accession>A0AAD9PDV1</accession>
<comment type="caution">
    <text evidence="4">The sequence shown here is derived from an EMBL/GenBank/DDBJ whole genome shotgun (WGS) entry which is preliminary data.</text>
</comment>
<sequence>MAPVRQSARQKARGRPVQATDPSSVDPARRLATAAATGVAHRRHLANSQVRQDTTASLRKDLDEIRDLLRSVLPGAASATPVPVAGPSEPPLPPLDMPGAGSVAPPPWPTTVDIEPPMASSADRRLPGIGSMGQQTSYSATVPHISGGLRDTVGMLLQASLAPSSRLVGFLHSLGLVPVLPVPIYIMMFFIAHLHNAGLAPASIISYVSAISYFHKINGFQDPAKTFIISRLLIGAQNLRTVSDVRLPITLPILTKLVTAVPTVITSRYKQVMLRAMMVLAFKAYLRVGEMVPGSARTGQNCLQRQDI</sequence>